<comment type="subunit">
    <text evidence="6">This enzyme consists of two polypeptide chains, which are synthesized in precursor form from a single polypeptide.</text>
</comment>
<dbReference type="OrthoDB" id="9781342at2"/>
<keyword evidence="6" id="KW-0808">Transferase</keyword>
<comment type="pathway">
    <text evidence="6">Sulfur metabolism; glutathione metabolism.</text>
</comment>
<dbReference type="Proteomes" id="UP000198588">
    <property type="component" value="Unassembled WGS sequence"/>
</dbReference>
<evidence type="ECO:0000313" key="7">
    <source>
        <dbReference type="EMBL" id="SDA49752.1"/>
    </source>
</evidence>
<dbReference type="InterPro" id="IPR000101">
    <property type="entry name" value="GGT_peptidase"/>
</dbReference>
<dbReference type="STRING" id="1165689.SAMN02927914_00816"/>
<dbReference type="GO" id="GO:0036374">
    <property type="term" value="F:glutathione hydrolase activity"/>
    <property type="evidence" value="ECO:0007669"/>
    <property type="project" value="UniProtKB-UniRule"/>
</dbReference>
<evidence type="ECO:0000256" key="1">
    <source>
        <dbReference type="ARBA" id="ARBA00001049"/>
    </source>
</evidence>
<comment type="catalytic activity">
    <reaction evidence="1 6">
        <text>an S-substituted glutathione + H2O = an S-substituted L-cysteinylglycine + L-glutamate</text>
        <dbReference type="Rhea" id="RHEA:59468"/>
        <dbReference type="ChEBI" id="CHEBI:15377"/>
        <dbReference type="ChEBI" id="CHEBI:29985"/>
        <dbReference type="ChEBI" id="CHEBI:90779"/>
        <dbReference type="ChEBI" id="CHEBI:143103"/>
        <dbReference type="EC" id="3.4.19.13"/>
    </reaction>
</comment>
<comment type="PTM">
    <text evidence="6">Cleaved by autocatalysis into a large and a small subunit.</text>
</comment>
<dbReference type="RefSeq" id="WP_091575746.1">
    <property type="nucleotide sequence ID" value="NZ_FMXM01000003.1"/>
</dbReference>
<evidence type="ECO:0000256" key="3">
    <source>
        <dbReference type="ARBA" id="ARBA00047417"/>
    </source>
</evidence>
<accession>A0A1G5VV72</accession>
<evidence type="ECO:0000256" key="4">
    <source>
        <dbReference type="PIRSR" id="PIRSR600101-1"/>
    </source>
</evidence>
<organism evidence="7 8">
    <name type="scientific">Mesorhizobium qingshengii</name>
    <dbReference type="NCBI Taxonomy" id="1165689"/>
    <lineage>
        <taxon>Bacteria</taxon>
        <taxon>Pseudomonadati</taxon>
        <taxon>Pseudomonadota</taxon>
        <taxon>Alphaproteobacteria</taxon>
        <taxon>Hyphomicrobiales</taxon>
        <taxon>Phyllobacteriaceae</taxon>
        <taxon>Mesorhizobium</taxon>
    </lineage>
</organism>
<keyword evidence="6" id="KW-0317">Glutathione biosynthesis</keyword>
<dbReference type="EC" id="3.4.19.13" evidence="6"/>
<feature type="active site" description="Nucleophile" evidence="4">
    <location>
        <position position="350"/>
    </location>
</feature>
<dbReference type="InterPro" id="IPR043137">
    <property type="entry name" value="GGT_ssub_C"/>
</dbReference>
<evidence type="ECO:0000313" key="8">
    <source>
        <dbReference type="Proteomes" id="UP000198588"/>
    </source>
</evidence>
<dbReference type="InterPro" id="IPR029055">
    <property type="entry name" value="Ntn_hydrolases_N"/>
</dbReference>
<comment type="catalytic activity">
    <reaction evidence="3 6">
        <text>an N-terminal (5-L-glutamyl)-[peptide] + an alpha-amino acid = 5-L-glutamyl amino acid + an N-terminal L-alpha-aminoacyl-[peptide]</text>
        <dbReference type="Rhea" id="RHEA:23904"/>
        <dbReference type="Rhea" id="RHEA-COMP:9780"/>
        <dbReference type="Rhea" id="RHEA-COMP:9795"/>
        <dbReference type="ChEBI" id="CHEBI:77644"/>
        <dbReference type="ChEBI" id="CHEBI:78597"/>
        <dbReference type="ChEBI" id="CHEBI:78599"/>
        <dbReference type="ChEBI" id="CHEBI:78608"/>
        <dbReference type="EC" id="2.3.2.2"/>
    </reaction>
</comment>
<dbReference type="GO" id="GO:0006750">
    <property type="term" value="P:glutathione biosynthetic process"/>
    <property type="evidence" value="ECO:0007669"/>
    <property type="project" value="UniProtKB-KW"/>
</dbReference>
<evidence type="ECO:0000256" key="5">
    <source>
        <dbReference type="PIRSR" id="PIRSR600101-2"/>
    </source>
</evidence>
<dbReference type="PANTHER" id="PTHR43881:SF1">
    <property type="entry name" value="GAMMA-GLUTAMYLTRANSPEPTIDASE (AFU_ORTHOLOGUE AFUA_4G13580)"/>
    <property type="match status" value="1"/>
</dbReference>
<comment type="similarity">
    <text evidence="6">Belongs to the gamma-glutamyltransferase family.</text>
</comment>
<dbReference type="Pfam" id="PF01019">
    <property type="entry name" value="G_glu_transpept"/>
    <property type="match status" value="1"/>
</dbReference>
<reference evidence="7 8" key="1">
    <citation type="submission" date="2016-10" db="EMBL/GenBank/DDBJ databases">
        <authorList>
            <person name="de Groot N.N."/>
        </authorList>
    </citation>
    <scope>NUCLEOTIDE SEQUENCE [LARGE SCALE GENOMIC DNA]</scope>
    <source>
        <strain evidence="7 8">CGMCC 1.12097</strain>
    </source>
</reference>
<proteinExistence type="inferred from homology"/>
<dbReference type="InterPro" id="IPR043138">
    <property type="entry name" value="GGT_lsub"/>
</dbReference>
<dbReference type="AlphaFoldDB" id="A0A1G5VV72"/>
<dbReference type="SUPFAM" id="SSF56235">
    <property type="entry name" value="N-terminal nucleophile aminohydrolases (Ntn hydrolases)"/>
    <property type="match status" value="1"/>
</dbReference>
<dbReference type="InterPro" id="IPR052896">
    <property type="entry name" value="GGT-like_enzyme"/>
</dbReference>
<dbReference type="PRINTS" id="PR01210">
    <property type="entry name" value="GGTRANSPTASE"/>
</dbReference>
<dbReference type="UniPathway" id="UPA00204"/>
<keyword evidence="6" id="KW-0865">Zymogen</keyword>
<dbReference type="EC" id="2.3.2.2" evidence="6"/>
<evidence type="ECO:0000256" key="6">
    <source>
        <dbReference type="RuleBase" id="RU368036"/>
    </source>
</evidence>
<dbReference type="Gene3D" id="1.10.246.130">
    <property type="match status" value="1"/>
</dbReference>
<keyword evidence="6" id="KW-0012">Acyltransferase</keyword>
<protein>
    <recommendedName>
        <fullName evidence="6">Glutathione hydrolase proenzyme</fullName>
        <ecNumber evidence="6">2.3.2.2</ecNumber>
        <ecNumber evidence="6">3.4.19.13</ecNumber>
    </recommendedName>
    <component>
        <recommendedName>
            <fullName evidence="6">Glutathione hydrolase large chain</fullName>
        </recommendedName>
    </component>
    <component>
        <recommendedName>
            <fullName evidence="6">Glutathione hydrolase small chain</fullName>
        </recommendedName>
    </component>
</protein>
<dbReference type="PANTHER" id="PTHR43881">
    <property type="entry name" value="GAMMA-GLUTAMYLTRANSPEPTIDASE (AFU_ORTHOLOGUE AFUA_4G13580)"/>
    <property type="match status" value="1"/>
</dbReference>
<keyword evidence="6 7" id="KW-0378">Hydrolase</keyword>
<dbReference type="GO" id="GO:0006751">
    <property type="term" value="P:glutathione catabolic process"/>
    <property type="evidence" value="ECO:0007669"/>
    <property type="project" value="UniProtKB-UniRule"/>
</dbReference>
<gene>
    <name evidence="7" type="ORF">SAMN02927914_00816</name>
</gene>
<dbReference type="EMBL" id="FMXM01000003">
    <property type="protein sequence ID" value="SDA49752.1"/>
    <property type="molecule type" value="Genomic_DNA"/>
</dbReference>
<dbReference type="Gene3D" id="3.60.20.40">
    <property type="match status" value="1"/>
</dbReference>
<dbReference type="NCBIfam" id="TIGR00066">
    <property type="entry name" value="g_glut_trans"/>
    <property type="match status" value="1"/>
</dbReference>
<comment type="catalytic activity">
    <reaction evidence="2 6">
        <text>glutathione + H2O = L-cysteinylglycine + L-glutamate</text>
        <dbReference type="Rhea" id="RHEA:28807"/>
        <dbReference type="ChEBI" id="CHEBI:15377"/>
        <dbReference type="ChEBI" id="CHEBI:29985"/>
        <dbReference type="ChEBI" id="CHEBI:57925"/>
        <dbReference type="ChEBI" id="CHEBI:61694"/>
        <dbReference type="EC" id="3.4.19.13"/>
    </reaction>
</comment>
<sequence length="528" mass="56663">MRDFQFPGRSPVRATEAVAATSHPLATLAAIEMLRAGGNAMDAAVCAAAVQAVVEPQSTGIGGDCFVLYCPKGQGNVLAFNGSGRAPAKATVDWYLEKGFDCIPLQGPHAVTVPGAVDAWCRLLEDHGRKGLADALAPAIHYAENGYVVHDRVAFDWAEPETDLSADEHAARIFLPGGKAPRAGDVHRQPELAATLRIIAKQGRAGFYEGAVADDIVSRLNELGGLHSREDFAVTRGDYVAPVSVSYGGHEIHQMPPNNQGLTALLMLNVLSGLELGGLDPNGAERLHLEIEAGRLAYRDRDRFVADQDHVPVPVKQLLSGAYADRLRAEIDRDRAMTHLPRVDLPGSDTVYISIVDRDRNAVSFINSTYYSFGSGVVSPKTGVVLQNRGSSFRLDPAHPNAIAPGKRPMHTIMPGMATKNGRAVMPFGVMGGGYQPFGHVHLLTNMLDFGMDPQQALDAPRVFYNDDIVEAERSVPAEAIEGLRQRGHRIAEPHHPLGGGQAVLIDWEKGTLTGASDPRKDGLALGY</sequence>
<name>A0A1G5VV72_9HYPH</name>
<feature type="binding site" evidence="5">
    <location>
        <position position="433"/>
    </location>
    <ligand>
        <name>L-glutamate</name>
        <dbReference type="ChEBI" id="CHEBI:29985"/>
    </ligand>
</feature>
<dbReference type="GO" id="GO:0103068">
    <property type="term" value="F:leukotriene C4 gamma-glutamyl transferase activity"/>
    <property type="evidence" value="ECO:0007669"/>
    <property type="project" value="UniProtKB-EC"/>
</dbReference>
<evidence type="ECO:0000256" key="2">
    <source>
        <dbReference type="ARBA" id="ARBA00001089"/>
    </source>
</evidence>